<reference evidence="1" key="2">
    <citation type="journal article" date="2023" name="PLoS ONE">
        <title>Philodulcilactobacillus myokoensis gen. nov., sp. nov., a fructophilic, acidophilic, and agar-phobic lactic acid bacterium isolated from fermented vegetable extracts.</title>
        <authorList>
            <person name="Kouya T."/>
            <person name="Ishiyama Y."/>
            <person name="Ohashi S."/>
            <person name="Kumakubo R."/>
            <person name="Yamazaki T."/>
            <person name="Otaki T."/>
        </authorList>
    </citation>
    <scope>NUCLEOTIDE SEQUENCE</scope>
    <source>
        <strain evidence="1">WR16-4</strain>
    </source>
</reference>
<name>A0A9W6EUE2_9LACO</name>
<gene>
    <name evidence="1" type="ORF">WR164_14180</name>
</gene>
<dbReference type="InterPro" id="IPR010146">
    <property type="entry name" value="CRISPR-assoc_prot_Csn2-typ"/>
</dbReference>
<comment type="caution">
    <text evidence="1">The sequence shown here is derived from an EMBL/GenBank/DDBJ whole genome shotgun (WGS) entry which is preliminary data.</text>
</comment>
<sequence length="222" mass="25920">MNLTYETHHSIKIDNGKISVIGTNNRTVYMDFINAFSGNDDQKIHLFNDKYEELELNRNVDWIGDLMEVPINSKYSRQLIKQITENLTDNEMNELHEINRKLYTLVQKSLFMVDLPLKVTPNDDLKNTFKYANVHFDSLALNNPYDKLSSIIKLHLECHDLSIIGLTNASHYLDGKQITEIESLCNSSGISLIMLEFNNISDRKLYPNCLFNYIDRDFVDWY</sequence>
<proteinExistence type="predicted"/>
<organism evidence="1 2">
    <name type="scientific">Philodulcilactobacillus myokoensis</name>
    <dbReference type="NCBI Taxonomy" id="2929573"/>
    <lineage>
        <taxon>Bacteria</taxon>
        <taxon>Bacillati</taxon>
        <taxon>Bacillota</taxon>
        <taxon>Bacilli</taxon>
        <taxon>Lactobacillales</taxon>
        <taxon>Lactobacillaceae</taxon>
        <taxon>Philodulcilactobacillus</taxon>
    </lineage>
</organism>
<protein>
    <recommendedName>
        <fullName evidence="3">Type II-A CRISPR-associated protein Csn2</fullName>
    </recommendedName>
</protein>
<dbReference type="Gene3D" id="3.40.50.11940">
    <property type="match status" value="1"/>
</dbReference>
<dbReference type="RefSeq" id="WP_286136979.1">
    <property type="nucleotide sequence ID" value="NZ_BRPL01000004.1"/>
</dbReference>
<reference evidence="1" key="1">
    <citation type="submission" date="2022-07" db="EMBL/GenBank/DDBJ databases">
        <authorList>
            <person name="Kouya T."/>
            <person name="Ishiyama Y."/>
        </authorList>
    </citation>
    <scope>NUCLEOTIDE SEQUENCE</scope>
    <source>
        <strain evidence="1">WR16-4</strain>
    </source>
</reference>
<dbReference type="EMBL" id="BRPL01000004">
    <property type="protein sequence ID" value="GLB47439.1"/>
    <property type="molecule type" value="Genomic_DNA"/>
</dbReference>
<evidence type="ECO:0000313" key="1">
    <source>
        <dbReference type="EMBL" id="GLB47439.1"/>
    </source>
</evidence>
<keyword evidence="2" id="KW-1185">Reference proteome</keyword>
<dbReference type="CDD" id="cd12218">
    <property type="entry name" value="Csn2"/>
    <property type="match status" value="1"/>
</dbReference>
<dbReference type="InterPro" id="IPR038600">
    <property type="entry name" value="Csn2_sf"/>
</dbReference>
<accession>A0A9W6EUE2</accession>
<dbReference type="AlphaFoldDB" id="A0A9W6EUE2"/>
<evidence type="ECO:0000313" key="2">
    <source>
        <dbReference type="Proteomes" id="UP001144204"/>
    </source>
</evidence>
<dbReference type="Proteomes" id="UP001144204">
    <property type="component" value="Unassembled WGS sequence"/>
</dbReference>
<dbReference type="Pfam" id="PF09711">
    <property type="entry name" value="Cas_Csn2"/>
    <property type="match status" value="1"/>
</dbReference>
<evidence type="ECO:0008006" key="3">
    <source>
        <dbReference type="Google" id="ProtNLM"/>
    </source>
</evidence>
<dbReference type="NCBIfam" id="TIGR01866">
    <property type="entry name" value="cas_Csn2"/>
    <property type="match status" value="1"/>
</dbReference>